<dbReference type="CDD" id="cd07820">
    <property type="entry name" value="SRPBCC_3"/>
    <property type="match status" value="1"/>
</dbReference>
<comment type="caution">
    <text evidence="1">The sequence shown here is derived from an EMBL/GenBank/DDBJ whole genome shotgun (WGS) entry which is preliminary data.</text>
</comment>
<dbReference type="InterPro" id="IPR019587">
    <property type="entry name" value="Polyketide_cyclase/dehydratase"/>
</dbReference>
<evidence type="ECO:0000313" key="1">
    <source>
        <dbReference type="EMBL" id="MBD2847821.1"/>
    </source>
</evidence>
<protein>
    <submittedName>
        <fullName evidence="1">SRPBCC family protein</fullName>
    </submittedName>
</protein>
<reference evidence="1" key="1">
    <citation type="submission" date="2020-09" db="EMBL/GenBank/DDBJ databases">
        <title>A novel bacterium of genus Paenibacillus, isolated from South China Sea.</title>
        <authorList>
            <person name="Huang H."/>
            <person name="Mo K."/>
            <person name="Hu Y."/>
        </authorList>
    </citation>
    <scope>NUCLEOTIDE SEQUENCE</scope>
    <source>
        <strain evidence="1">IB182496</strain>
    </source>
</reference>
<dbReference type="RefSeq" id="WP_190920921.1">
    <property type="nucleotide sequence ID" value="NZ_JACXIZ010000045.1"/>
</dbReference>
<dbReference type="SUPFAM" id="SSF55961">
    <property type="entry name" value="Bet v1-like"/>
    <property type="match status" value="1"/>
</dbReference>
<gene>
    <name evidence="1" type="ORF">IDH44_21720</name>
</gene>
<name>A0A927BXP7_9BACL</name>
<dbReference type="EMBL" id="JACXIZ010000045">
    <property type="protein sequence ID" value="MBD2847821.1"/>
    <property type="molecule type" value="Genomic_DNA"/>
</dbReference>
<sequence>MKHHFRTRTSIEAPIEDVFAFFSAAGNLERITPPSLRFQILTPLPIKMEEDVLIEYKLRINGIPARWRTRIPVWNPPYEFVDEQLSGPYKSWVHTHRFREEDGRTIMDDHVEYSLPFFPFGLVAYPFVRAQVEAIFAHRAHAIRERFSGE</sequence>
<dbReference type="AlphaFoldDB" id="A0A927BXP7"/>
<dbReference type="Gene3D" id="3.30.530.20">
    <property type="match status" value="1"/>
</dbReference>
<accession>A0A927BXP7</accession>
<proteinExistence type="predicted"/>
<organism evidence="1 2">
    <name type="scientific">Paenibacillus sabuli</name>
    <dbReference type="NCBI Taxonomy" id="2772509"/>
    <lineage>
        <taxon>Bacteria</taxon>
        <taxon>Bacillati</taxon>
        <taxon>Bacillota</taxon>
        <taxon>Bacilli</taxon>
        <taxon>Bacillales</taxon>
        <taxon>Paenibacillaceae</taxon>
        <taxon>Paenibacillus</taxon>
    </lineage>
</organism>
<dbReference type="InterPro" id="IPR023393">
    <property type="entry name" value="START-like_dom_sf"/>
</dbReference>
<dbReference type="Proteomes" id="UP000621560">
    <property type="component" value="Unassembled WGS sequence"/>
</dbReference>
<keyword evidence="2" id="KW-1185">Reference proteome</keyword>
<evidence type="ECO:0000313" key="2">
    <source>
        <dbReference type="Proteomes" id="UP000621560"/>
    </source>
</evidence>
<dbReference type="Pfam" id="PF10604">
    <property type="entry name" value="Polyketide_cyc2"/>
    <property type="match status" value="1"/>
</dbReference>